<protein>
    <submittedName>
        <fullName evidence="2">Glycosyltransferase family 61 protein</fullName>
        <ecNumber evidence="2">2.4.-.-</ecNumber>
    </submittedName>
</protein>
<dbReference type="RefSeq" id="WP_394005923.1">
    <property type="nucleotide sequence ID" value="NZ_JBAFUR010000001.1"/>
</dbReference>
<organism evidence="2 3">
    <name type="scientific">Xanthobacter aminoxidans</name>
    <dbReference type="NCBI Taxonomy" id="186280"/>
    <lineage>
        <taxon>Bacteria</taxon>
        <taxon>Pseudomonadati</taxon>
        <taxon>Pseudomonadota</taxon>
        <taxon>Alphaproteobacteria</taxon>
        <taxon>Hyphomicrobiales</taxon>
        <taxon>Xanthobacteraceae</taxon>
        <taxon>Xanthobacter</taxon>
    </lineage>
</organism>
<dbReference type="EMBL" id="JBAFUR010000001">
    <property type="protein sequence ID" value="MFG1251654.1"/>
    <property type="molecule type" value="Genomic_DNA"/>
</dbReference>
<proteinExistence type="predicted"/>
<sequence length="441" mass="49117">MNERSWVADGSLLSVFSRADQPTFNFATQDMAGTYPGEFLPDQTPHILRPLGNFAPFMRGPLANSTSSYDELKTATNRGEDFSFIVAPQTTVVTPSRGLWLDGCTNLPGRAQLFLADNYVGDEVFFHVLFDAVLYNGMLVQSSGGEAVYETCYQTELRSRYLKYAAFENDSGVFLPRFDDVKNKSGAWFLLNNMLGNFGHFHIQSLSTIGMLDQCRTLFGSDLAGIISTSRPGHPPEDHEEPFRMSAYERFGVDKSLIWNPLLEEGVAFKFDVLIVPSTHRIDERLAFHPYQTNVIRSHLVHDKPITPGKRILLSRADMGNKRSVANFDDLEAALRPLGFETLVIGSMPYSEQLVTLSDAEAVVGAHGGNLTNIMSHPGKLKILELFHTSQINGWFKHVAALCNADYYAYCVDPIEPNWYSSFVVDPALVAKCASTMLRQG</sequence>
<dbReference type="InterPro" id="IPR049625">
    <property type="entry name" value="Glyco_transf_61_cat"/>
</dbReference>
<dbReference type="EC" id="2.4.-.-" evidence="2"/>
<gene>
    <name evidence="2" type="ORF">V5F30_05540</name>
</gene>
<name>A0ABW6ZEX0_9HYPH</name>
<keyword evidence="3" id="KW-1185">Reference proteome</keyword>
<evidence type="ECO:0000313" key="3">
    <source>
        <dbReference type="Proteomes" id="UP001604043"/>
    </source>
</evidence>
<keyword evidence="2" id="KW-0808">Transferase</keyword>
<reference evidence="2 3" key="1">
    <citation type="submission" date="2024-02" db="EMBL/GenBank/DDBJ databases">
        <title>Expansion and revision of Xanthobacter and proposal of Roseixanthobacter gen. nov.</title>
        <authorList>
            <person name="Soltysiak M.P.M."/>
            <person name="Jalihal A."/>
            <person name="Ory A."/>
            <person name="Chrisophersen C."/>
            <person name="Lee A.D."/>
            <person name="Boulton J."/>
            <person name="Springer M."/>
        </authorList>
    </citation>
    <scope>NUCLEOTIDE SEQUENCE [LARGE SCALE GENOMIC DNA]</scope>
    <source>
        <strain evidence="2 3">CB5</strain>
    </source>
</reference>
<evidence type="ECO:0000313" key="2">
    <source>
        <dbReference type="EMBL" id="MFG1251654.1"/>
    </source>
</evidence>
<accession>A0ABW6ZEX0</accession>
<dbReference type="Proteomes" id="UP001604043">
    <property type="component" value="Unassembled WGS sequence"/>
</dbReference>
<dbReference type="Pfam" id="PF04577">
    <property type="entry name" value="Glyco_transf_61"/>
    <property type="match status" value="1"/>
</dbReference>
<keyword evidence="2" id="KW-0328">Glycosyltransferase</keyword>
<feature type="domain" description="Glycosyltransferase 61 catalytic" evidence="1">
    <location>
        <begin position="198"/>
        <end position="376"/>
    </location>
</feature>
<dbReference type="GO" id="GO:0016757">
    <property type="term" value="F:glycosyltransferase activity"/>
    <property type="evidence" value="ECO:0007669"/>
    <property type="project" value="UniProtKB-KW"/>
</dbReference>
<comment type="caution">
    <text evidence="2">The sequence shown here is derived from an EMBL/GenBank/DDBJ whole genome shotgun (WGS) entry which is preliminary data.</text>
</comment>
<evidence type="ECO:0000259" key="1">
    <source>
        <dbReference type="Pfam" id="PF04577"/>
    </source>
</evidence>